<keyword evidence="2" id="KW-1185">Reference proteome</keyword>
<evidence type="ECO:0000313" key="1">
    <source>
        <dbReference type="EMBL" id="CAI9724926.1"/>
    </source>
</evidence>
<gene>
    <name evidence="1" type="ORF">OCTVUL_1B006495</name>
</gene>
<organism evidence="1 2">
    <name type="scientific">Octopus vulgaris</name>
    <name type="common">Common octopus</name>
    <dbReference type="NCBI Taxonomy" id="6645"/>
    <lineage>
        <taxon>Eukaryota</taxon>
        <taxon>Metazoa</taxon>
        <taxon>Spiralia</taxon>
        <taxon>Lophotrochozoa</taxon>
        <taxon>Mollusca</taxon>
        <taxon>Cephalopoda</taxon>
        <taxon>Coleoidea</taxon>
        <taxon>Octopodiformes</taxon>
        <taxon>Octopoda</taxon>
        <taxon>Incirrata</taxon>
        <taxon>Octopodidae</taxon>
        <taxon>Octopus</taxon>
    </lineage>
</organism>
<dbReference type="Proteomes" id="UP001162480">
    <property type="component" value="Chromosome 6"/>
</dbReference>
<name>A0AA36F420_OCTVU</name>
<proteinExistence type="predicted"/>
<accession>A0AA36F420</accession>
<protein>
    <submittedName>
        <fullName evidence="1">Uncharacterized protein</fullName>
    </submittedName>
</protein>
<dbReference type="EMBL" id="OX597819">
    <property type="protein sequence ID" value="CAI9724926.1"/>
    <property type="molecule type" value="Genomic_DNA"/>
</dbReference>
<dbReference type="AlphaFoldDB" id="A0AA36F420"/>
<evidence type="ECO:0000313" key="2">
    <source>
        <dbReference type="Proteomes" id="UP001162480"/>
    </source>
</evidence>
<reference evidence="1" key="1">
    <citation type="submission" date="2023-08" db="EMBL/GenBank/DDBJ databases">
        <authorList>
            <person name="Alioto T."/>
            <person name="Alioto T."/>
            <person name="Gomez Garrido J."/>
        </authorList>
    </citation>
    <scope>NUCLEOTIDE SEQUENCE</scope>
</reference>
<sequence length="97" mass="11073">MNNSMHSENSFTDKLSSKVTIEEIKMNSHSEFPGCNGCDKEVTCFCSGEAKQLEASMEHCEEISCLNSLTNVVNSFCRLDRKFENGKYLTYRKRLDC</sequence>